<dbReference type="SUPFAM" id="SSF49478">
    <property type="entry name" value="Cna protein B-type domain"/>
    <property type="match status" value="2"/>
</dbReference>
<name>A0A316ADE4_9FIRM</name>
<protein>
    <submittedName>
        <fullName evidence="7">Cna protein B-type domain-containing protein</fullName>
    </submittedName>
</protein>
<feature type="domain" description="SpaA-like prealbumin fold" evidence="6">
    <location>
        <begin position="1159"/>
        <end position="1255"/>
    </location>
</feature>
<reference evidence="8" key="1">
    <citation type="submission" date="2017-07" db="EMBL/GenBank/DDBJ databases">
        <authorList>
            <person name="Varghese N."/>
            <person name="Submissions S."/>
        </authorList>
    </citation>
    <scope>NUCLEOTIDE SEQUENCE [LARGE SCALE GENOMIC DNA]</scope>
    <source>
        <strain evidence="8">NLAE-zl-C134</strain>
    </source>
</reference>
<proteinExistence type="inferred from homology"/>
<feature type="domain" description="SpaA-like prealbumin fold" evidence="6">
    <location>
        <begin position="964"/>
        <end position="1040"/>
    </location>
</feature>
<evidence type="ECO:0000259" key="6">
    <source>
        <dbReference type="Pfam" id="PF17802"/>
    </source>
</evidence>
<evidence type="ECO:0000313" key="8">
    <source>
        <dbReference type="Proteomes" id="UP000254051"/>
    </source>
</evidence>
<feature type="signal peptide" evidence="5">
    <location>
        <begin position="1"/>
        <end position="26"/>
    </location>
</feature>
<evidence type="ECO:0000313" key="7">
    <source>
        <dbReference type="EMBL" id="SUQ15791.1"/>
    </source>
</evidence>
<feature type="chain" id="PRO_5043163587" evidence="5">
    <location>
        <begin position="27"/>
        <end position="1417"/>
    </location>
</feature>
<evidence type="ECO:0000256" key="4">
    <source>
        <dbReference type="SAM" id="Phobius"/>
    </source>
</evidence>
<sequence length="1417" mass="154749">MKKWKQIVRKGVAAALALATVVSVLPETIISAASERATMTFDYCYDEAGNSIRYQQTHSHNGITCGYAGELVTRIYADGENAYCIQPGMPLNVGNTLQKNASDTWNALSENQKSAVNLALLYGAQGSMGSLSGTESEKVLATQMLIWEIVTECRNATSPYGRTDSKFYEGLCAGGANGGISTAYNKIIESMKNHAKIPSFATSKKDSAAKELKWDGEKYVLKLNDEKGILSKFSFTSSNSDVKVSVSGNTLTITSTKALQEEVLLSATKNIPTVSSSAKLVAYGHPSLQDVVTGVENTGEVKAYLNIKIPYGHMQIVKASEDGVVEGMKFHITGNGVDQTVTTGKDGTMKVENLNPGTYTVKELTENRYEPQKEQKVTVKGGETAKVEFSNLLKRGDLKVVKSSEDKLVEGMKFHLYGTALSGAAVDEYAVTDKNGVATFSKILVSGATPYSLEEVDTAVRYVVPQKQNVTIKWNEVANSTVTNVLKKFRVNVKKSDAETGTPQGDATLAGAVYGIYNGDTLVDTYTTDAEGSFITKYYICGDNWTIREISPSEGYLLDEKVHHVGAEAKNYTVELNATANDVPEQVIKGHVSIIKHADDGSTKIETPEKGAEFQVYLKQAGGHDKAKESERDILVCDENGYAQTKELPYGVYTIHQTKGWEGRELIADFDVYISKNEGVYRYLINNSVFESYIKIVKKDAETGKVIPLSGAGFHIYGETGTLVTMKYTYPEVTTIDTFYTNSEGYLITPEVLSYGNYKLVEVQAPYGYVLDGTPIPFTVTQGNSSEESGVTVVTVEKKDMPQKGKIKVHKSGEDFASVQISGDGVINKDGNLVEGENIYTPIYDIIGQAGAVYEIVALADIVTSDGTVRASAGDALDTLTTDKEGNAESKELYLGKYKVVEKTAPEGMVLNTTPNEVELIYAGQETSVTGTDTSFYNERQKVQIDLNKALEQDETFGIGNRGEIQNVAFGLYAAEELKAADGTVIPVDGLLEVMYCNTEGKASFTSDLTFGKYYVKEVVTDQHYLLSDKKYPLEFSYQGQDAALIVIHSNDGNAIENKLIRGSISGLKVDTEGKALEGAKIGLFSAGTKEFTEEKALLVSMSGKDGAFSFEDVPYGDYIVREIASPNGYVLNESIHHVSVTADKEVIEVKIANRLIKGSVRLTKVDAEYPANKLSGAVFELYQDTDGDKKFDKDKDKLLGEIPEIATGIYQQDELLYGGYFVKEKTAPKGFMLDEEAYFFEVTEDGKIVDVENKAGVGFINQPITGKLELTKKDVADGKLLPNAGFRIKDEEGNIVVTGVTDKNGLATFTLRYGKYTYQEYEAPEGYEIDEKEYPFEIKKNGQIVKVTMTNEKKAEEQITTPKTGDGRNVGLWIALLALSAADLTGFGVLAVRAKKKERGLIDETENMEYSRNGDI</sequence>
<keyword evidence="3 5" id="KW-0732">Signal</keyword>
<dbReference type="GO" id="GO:0030246">
    <property type="term" value="F:carbohydrate binding"/>
    <property type="evidence" value="ECO:0007669"/>
    <property type="project" value="InterPro"/>
</dbReference>
<keyword evidence="2" id="KW-0964">Secreted</keyword>
<dbReference type="EMBL" id="UHJJ01000016">
    <property type="protein sequence ID" value="SUQ15791.1"/>
    <property type="molecule type" value="Genomic_DNA"/>
</dbReference>
<feature type="domain" description="SpaA-like prealbumin fold" evidence="6">
    <location>
        <begin position="398"/>
        <end position="484"/>
    </location>
</feature>
<keyword evidence="4" id="KW-0812">Transmembrane</keyword>
<dbReference type="SUPFAM" id="SSF49452">
    <property type="entry name" value="Starch-binding domain-like"/>
    <property type="match status" value="1"/>
</dbReference>
<comment type="similarity">
    <text evidence="1">Belongs to the serine-aspartate repeat-containing protein (SDr) family.</text>
</comment>
<feature type="domain" description="SpaA-like prealbumin fold" evidence="6">
    <location>
        <begin position="1063"/>
        <end position="1154"/>
    </location>
</feature>
<evidence type="ECO:0000256" key="3">
    <source>
        <dbReference type="ARBA" id="ARBA00022729"/>
    </source>
</evidence>
<feature type="domain" description="SpaA-like prealbumin fold" evidence="6">
    <location>
        <begin position="1267"/>
        <end position="1354"/>
    </location>
</feature>
<feature type="domain" description="SpaA-like prealbumin fold" evidence="6">
    <location>
        <begin position="858"/>
        <end position="933"/>
    </location>
</feature>
<organism evidence="7 8">
    <name type="scientific">Faecalicatena contorta</name>
    <dbReference type="NCBI Taxonomy" id="39482"/>
    <lineage>
        <taxon>Bacteria</taxon>
        <taxon>Bacillati</taxon>
        <taxon>Bacillota</taxon>
        <taxon>Clostridia</taxon>
        <taxon>Lachnospirales</taxon>
        <taxon>Lachnospiraceae</taxon>
        <taxon>Faecalicatena</taxon>
    </lineage>
</organism>
<dbReference type="PANTHER" id="PTHR36108">
    <property type="entry name" value="COLOSSIN-B-RELATED"/>
    <property type="match status" value="1"/>
</dbReference>
<gene>
    <name evidence="7" type="ORF">SAMN05216529_11652</name>
</gene>
<dbReference type="Gene3D" id="2.60.40.10">
    <property type="entry name" value="Immunoglobulins"/>
    <property type="match status" value="10"/>
</dbReference>
<feature type="domain" description="SpaA-like prealbumin fold" evidence="6">
    <location>
        <begin position="491"/>
        <end position="579"/>
    </location>
</feature>
<feature type="transmembrane region" description="Helical" evidence="4">
    <location>
        <begin position="1371"/>
        <end position="1393"/>
    </location>
</feature>
<feature type="domain" description="SpaA-like prealbumin fold" evidence="6">
    <location>
        <begin position="592"/>
        <end position="683"/>
    </location>
</feature>
<feature type="domain" description="SpaA-like prealbumin fold" evidence="6">
    <location>
        <begin position="313"/>
        <end position="391"/>
    </location>
</feature>
<evidence type="ECO:0000256" key="5">
    <source>
        <dbReference type="SAM" id="SignalP"/>
    </source>
</evidence>
<keyword evidence="8" id="KW-1185">Reference proteome</keyword>
<dbReference type="PANTHER" id="PTHR36108:SF13">
    <property type="entry name" value="COLOSSIN-B-RELATED"/>
    <property type="match status" value="1"/>
</dbReference>
<accession>A0A316ADE4</accession>
<dbReference type="Proteomes" id="UP000254051">
    <property type="component" value="Unassembled WGS sequence"/>
</dbReference>
<dbReference type="InterPro" id="IPR041033">
    <property type="entry name" value="SpaA_PFL_dom_1"/>
</dbReference>
<dbReference type="OrthoDB" id="9804660at2"/>
<keyword evidence="4" id="KW-0472">Membrane</keyword>
<dbReference type="InterPro" id="IPR013783">
    <property type="entry name" value="Ig-like_fold"/>
</dbReference>
<keyword evidence="4" id="KW-1133">Transmembrane helix</keyword>
<evidence type="ECO:0000256" key="2">
    <source>
        <dbReference type="ARBA" id="ARBA00022525"/>
    </source>
</evidence>
<dbReference type="RefSeq" id="WP_109713936.1">
    <property type="nucleotide sequence ID" value="NZ_QGDS01000016.1"/>
</dbReference>
<evidence type="ECO:0000256" key="1">
    <source>
        <dbReference type="ARBA" id="ARBA00007257"/>
    </source>
</evidence>
<dbReference type="Pfam" id="PF17802">
    <property type="entry name" value="SpaA"/>
    <property type="match status" value="10"/>
</dbReference>
<feature type="domain" description="SpaA-like prealbumin fold" evidence="6">
    <location>
        <begin position="694"/>
        <end position="784"/>
    </location>
</feature>
<dbReference type="InterPro" id="IPR013784">
    <property type="entry name" value="Carb-bd-like_fold"/>
</dbReference>